<keyword evidence="2" id="KW-1185">Reference proteome</keyword>
<protein>
    <submittedName>
        <fullName evidence="1">Uncharacterized protein</fullName>
    </submittedName>
</protein>
<accession>A0AAD1MEB3</accession>
<dbReference type="RefSeq" id="WP_163789375.1">
    <property type="nucleotide sequence ID" value="NZ_AP022561.1"/>
</dbReference>
<dbReference type="InterPro" id="IPR035405">
    <property type="entry name" value="GP70"/>
</dbReference>
<name>A0AAD1MEB3_9MYCO</name>
<sequence>MEDTPELAVTLLLVYRSSLVRSTKPIYQPVQDLILGADCMDVLGEGEFEDETMMNNRGLFSVFRLYSASVVDPAPWSLPCLQTIIKTHIYGELVR</sequence>
<gene>
    <name evidence="1" type="ORF">MAIC_42680</name>
</gene>
<dbReference type="Pfam" id="PF17429">
    <property type="entry name" value="GP70"/>
    <property type="match status" value="1"/>
</dbReference>
<reference evidence="1 2" key="1">
    <citation type="journal article" date="2019" name="Emerg. Microbes Infect.">
        <title>Comprehensive subspecies identification of 175 nontuberculous mycobacteria species based on 7547 genomic profiles.</title>
        <authorList>
            <person name="Matsumoto Y."/>
            <person name="Kinjo T."/>
            <person name="Motooka D."/>
            <person name="Nabeya D."/>
            <person name="Jung N."/>
            <person name="Uechi K."/>
            <person name="Horii T."/>
            <person name="Iida T."/>
            <person name="Fujita J."/>
            <person name="Nakamura S."/>
        </authorList>
    </citation>
    <scope>NUCLEOTIDE SEQUENCE [LARGE SCALE GENOMIC DNA]</scope>
    <source>
        <strain evidence="1 2">JCM 6376</strain>
    </source>
</reference>
<dbReference type="Proteomes" id="UP000467327">
    <property type="component" value="Chromosome"/>
</dbReference>
<dbReference type="KEGG" id="maic:MAIC_42680"/>
<dbReference type="AlphaFoldDB" id="A0AAD1MEB3"/>
<organism evidence="1 2">
    <name type="scientific">Mycolicibacterium aichiense</name>
    <dbReference type="NCBI Taxonomy" id="1799"/>
    <lineage>
        <taxon>Bacteria</taxon>
        <taxon>Bacillati</taxon>
        <taxon>Actinomycetota</taxon>
        <taxon>Actinomycetes</taxon>
        <taxon>Mycobacteriales</taxon>
        <taxon>Mycobacteriaceae</taxon>
        <taxon>Mycolicibacterium</taxon>
    </lineage>
</organism>
<evidence type="ECO:0000313" key="2">
    <source>
        <dbReference type="Proteomes" id="UP000467327"/>
    </source>
</evidence>
<dbReference type="EMBL" id="AP022561">
    <property type="protein sequence ID" value="BBX09465.1"/>
    <property type="molecule type" value="Genomic_DNA"/>
</dbReference>
<evidence type="ECO:0000313" key="1">
    <source>
        <dbReference type="EMBL" id="BBX09465.1"/>
    </source>
</evidence>
<proteinExistence type="predicted"/>